<dbReference type="CDD" id="cd00130">
    <property type="entry name" value="PAS"/>
    <property type="match status" value="1"/>
</dbReference>
<dbReference type="GO" id="GO:0003700">
    <property type="term" value="F:DNA-binding transcription factor activity"/>
    <property type="evidence" value="ECO:0007669"/>
    <property type="project" value="InterPro"/>
</dbReference>
<feature type="compositionally biased region" description="Pro residues" evidence="1">
    <location>
        <begin position="175"/>
        <end position="192"/>
    </location>
</feature>
<dbReference type="InterPro" id="IPR035965">
    <property type="entry name" value="PAS-like_dom_sf"/>
</dbReference>
<feature type="compositionally biased region" description="Basic and acidic residues" evidence="1">
    <location>
        <begin position="611"/>
        <end position="623"/>
    </location>
</feature>
<dbReference type="EMBL" id="CAICTM010000181">
    <property type="protein sequence ID" value="CAB9503998.1"/>
    <property type="molecule type" value="Genomic_DNA"/>
</dbReference>
<feature type="compositionally biased region" description="Basic and acidic residues" evidence="1">
    <location>
        <begin position="648"/>
        <end position="660"/>
    </location>
</feature>
<dbReference type="CDD" id="cd14686">
    <property type="entry name" value="bZIP"/>
    <property type="match status" value="1"/>
</dbReference>
<feature type="compositionally biased region" description="Basic and acidic residues" evidence="1">
    <location>
        <begin position="542"/>
        <end position="555"/>
    </location>
</feature>
<evidence type="ECO:0000313" key="4">
    <source>
        <dbReference type="Proteomes" id="UP001153069"/>
    </source>
</evidence>
<feature type="region of interest" description="Disordered" evidence="1">
    <location>
        <begin position="384"/>
        <end position="445"/>
    </location>
</feature>
<dbReference type="OrthoDB" id="49155at2759"/>
<organism evidence="3 4">
    <name type="scientific">Seminavis robusta</name>
    <dbReference type="NCBI Taxonomy" id="568900"/>
    <lineage>
        <taxon>Eukaryota</taxon>
        <taxon>Sar</taxon>
        <taxon>Stramenopiles</taxon>
        <taxon>Ochrophyta</taxon>
        <taxon>Bacillariophyta</taxon>
        <taxon>Bacillariophyceae</taxon>
        <taxon>Bacillariophycidae</taxon>
        <taxon>Naviculales</taxon>
        <taxon>Naviculaceae</taxon>
        <taxon>Seminavis</taxon>
    </lineage>
</organism>
<dbReference type="SUPFAM" id="SSF55785">
    <property type="entry name" value="PYP-like sensor domain (PAS domain)"/>
    <property type="match status" value="1"/>
</dbReference>
<feature type="compositionally biased region" description="Low complexity" evidence="1">
    <location>
        <begin position="496"/>
        <end position="508"/>
    </location>
</feature>
<dbReference type="InterPro" id="IPR000014">
    <property type="entry name" value="PAS"/>
</dbReference>
<keyword evidence="4" id="KW-1185">Reference proteome</keyword>
<dbReference type="Pfam" id="PF00989">
    <property type="entry name" value="PAS"/>
    <property type="match status" value="1"/>
</dbReference>
<protein>
    <recommendedName>
        <fullName evidence="2">PAS domain-containing protein</fullName>
    </recommendedName>
</protein>
<feature type="region of interest" description="Disordered" evidence="1">
    <location>
        <begin position="788"/>
        <end position="896"/>
    </location>
</feature>
<feature type="compositionally biased region" description="Polar residues" evidence="1">
    <location>
        <begin position="819"/>
        <end position="843"/>
    </location>
</feature>
<dbReference type="Gene3D" id="3.30.450.20">
    <property type="entry name" value="PAS domain"/>
    <property type="match status" value="1"/>
</dbReference>
<dbReference type="AlphaFoldDB" id="A0A9N8HBG9"/>
<proteinExistence type="predicted"/>
<feature type="compositionally biased region" description="Low complexity" evidence="1">
    <location>
        <begin position="661"/>
        <end position="674"/>
    </location>
</feature>
<accession>A0A9N8HBG9</accession>
<feature type="domain" description="PAS" evidence="2">
    <location>
        <begin position="319"/>
        <end position="389"/>
    </location>
</feature>
<feature type="region of interest" description="Disordered" evidence="1">
    <location>
        <begin position="171"/>
        <end position="210"/>
    </location>
</feature>
<reference evidence="3" key="1">
    <citation type="submission" date="2020-06" db="EMBL/GenBank/DDBJ databases">
        <authorList>
            <consortium name="Plant Systems Biology data submission"/>
        </authorList>
    </citation>
    <scope>NUCLEOTIDE SEQUENCE</scope>
    <source>
        <strain evidence="3">D6</strain>
    </source>
</reference>
<feature type="compositionally biased region" description="Polar residues" evidence="1">
    <location>
        <begin position="486"/>
        <end position="495"/>
    </location>
</feature>
<dbReference type="InterPro" id="IPR004827">
    <property type="entry name" value="bZIP"/>
</dbReference>
<dbReference type="PROSITE" id="PS00036">
    <property type="entry name" value="BZIP_BASIC"/>
    <property type="match status" value="1"/>
</dbReference>
<evidence type="ECO:0000313" key="3">
    <source>
        <dbReference type="EMBL" id="CAB9503998.1"/>
    </source>
</evidence>
<name>A0A9N8HBG9_9STRA</name>
<feature type="region of interest" description="Disordered" evidence="1">
    <location>
        <begin position="459"/>
        <end position="679"/>
    </location>
</feature>
<dbReference type="SMART" id="SM00091">
    <property type="entry name" value="PAS"/>
    <property type="match status" value="1"/>
</dbReference>
<dbReference type="PROSITE" id="PS50112">
    <property type="entry name" value="PAS"/>
    <property type="match status" value="1"/>
</dbReference>
<comment type="caution">
    <text evidence="3">The sequence shown here is derived from an EMBL/GenBank/DDBJ whole genome shotgun (WGS) entry which is preliminary data.</text>
</comment>
<dbReference type="Proteomes" id="UP001153069">
    <property type="component" value="Unassembled WGS sequence"/>
</dbReference>
<evidence type="ECO:0000259" key="2">
    <source>
        <dbReference type="PROSITE" id="PS50112"/>
    </source>
</evidence>
<dbReference type="InterPro" id="IPR013767">
    <property type="entry name" value="PAS_fold"/>
</dbReference>
<sequence length="896" mass="93630">MAGREGEQNRDNTNANASAAAMEAINNAARAYAALAPPPQAATAPPGPFPSVGGVDASSFFLNPAAAVAVVAAAAAKHLAQGQIPVQAPTGNAAPALVAALGPPPHSVGVNTAHRHTHAQATSNPSTAAAAAMAATLLPPGAQAMNPLSAFLQSVGQQVNHAQAHHHLAAAVANPSPPPPAASYSPTPPPSFPQQRAATETATPATVTNASGHPNAFSAVAQVAAAHAATSVSSNVNPVPNSALLPNIQNWSLEQLENHVNLLRQMQQPVPQSVALLLADARRKEEKKTAKRVANRKSACTSRARKKALVEEMTRTNARLRRQALILSLLPDLVIVISQEGEITFCSAQVERVLRHQIDDLIGADIRDVLIPASRAALGKLVTELTNPGKPNGSSNNEARRNRRGAARNEDQQGTSRNKARRDEENGNVSGASSGSGGGSSGAAAVVSDQSFPLSVVKVDSKQEPPSDENENSDTSGVGVKRRVASSLSNSTTARSPSASLAAHSGSGSEDGARTNPAAAQKELGSKKESSDDSSSGSTETKTVRKANENLERNVRWHNKKLQSMSKSAKSKAGHKDDVLGDSVTPNNALARLSSLQHHPMAGKPRKKRKQYDDGIGEDRSSSDDSLLAGIEEKKKNVSNNENASDDSGYRESNDSREETSSSASESSNSNGRNKPLAPTCNVCLIRDDLTSLWCEVTSSIRTRTVEDDTPTTEVDASNDSKNDKGNSVKAPEGTKSSKTTSADAIPEDAPAPVEEKAPETVELLLCLRPIRDGGKVDDSLRFIPQKKMRATDSGASSPMPLFGDPSTSVAVGVAERAVSSTSNGDLSSEPVSEVSTGENGKSAQRKRQGPGENEAGTTEQQGNRAKRPRVKDGPPSSSETEKSVVESLMLMSHNR</sequence>
<feature type="compositionally biased region" description="Low complexity" evidence="1">
    <location>
        <begin position="197"/>
        <end position="210"/>
    </location>
</feature>
<gene>
    <name evidence="3" type="ORF">SEMRO_182_G079500.1</name>
</gene>
<feature type="region of interest" description="Disordered" evidence="1">
    <location>
        <begin position="706"/>
        <end position="759"/>
    </location>
</feature>
<evidence type="ECO:0000256" key="1">
    <source>
        <dbReference type="SAM" id="MobiDB-lite"/>
    </source>
</evidence>